<dbReference type="CDD" id="cd18773">
    <property type="entry name" value="PDC1_HK_sensor"/>
    <property type="match status" value="1"/>
</dbReference>
<dbReference type="PROSITE" id="PS50113">
    <property type="entry name" value="PAC"/>
    <property type="match status" value="1"/>
</dbReference>
<dbReference type="InterPro" id="IPR003661">
    <property type="entry name" value="HisK_dim/P_dom"/>
</dbReference>
<keyword evidence="11" id="KW-0418">Kinase</keyword>
<dbReference type="SUPFAM" id="SSF47226">
    <property type="entry name" value="Histidine-containing phosphotransfer domain, HPT domain"/>
    <property type="match status" value="1"/>
</dbReference>
<evidence type="ECO:0000259" key="10">
    <source>
        <dbReference type="PROSITE" id="PS50894"/>
    </source>
</evidence>
<comment type="catalytic activity">
    <reaction evidence="1">
        <text>ATP + protein L-histidine = ADP + protein N-phospho-L-histidine.</text>
        <dbReference type="EC" id="2.7.13.3"/>
    </reaction>
</comment>
<dbReference type="InterPro" id="IPR036641">
    <property type="entry name" value="HPT_dom_sf"/>
</dbReference>
<evidence type="ECO:0000259" key="7">
    <source>
        <dbReference type="PROSITE" id="PS50109"/>
    </source>
</evidence>
<dbReference type="SMART" id="SM00388">
    <property type="entry name" value="HisKA"/>
    <property type="match status" value="1"/>
</dbReference>
<gene>
    <name evidence="11" type="primary">bvgS_1</name>
    <name evidence="11" type="ORF">NCTC11978_01526</name>
</gene>
<dbReference type="InterPro" id="IPR000700">
    <property type="entry name" value="PAS-assoc_C"/>
</dbReference>
<evidence type="ECO:0000256" key="4">
    <source>
        <dbReference type="ARBA" id="ARBA00023012"/>
    </source>
</evidence>
<feature type="domain" description="HPt" evidence="10">
    <location>
        <begin position="578"/>
        <end position="675"/>
    </location>
</feature>
<evidence type="ECO:0000256" key="1">
    <source>
        <dbReference type="ARBA" id="ARBA00000085"/>
    </source>
</evidence>
<dbReference type="InterPro" id="IPR004358">
    <property type="entry name" value="Sig_transdc_His_kin-like_C"/>
</dbReference>
<dbReference type="InterPro" id="IPR013656">
    <property type="entry name" value="PAS_4"/>
</dbReference>
<dbReference type="GO" id="GO:0005886">
    <property type="term" value="C:plasma membrane"/>
    <property type="evidence" value="ECO:0007669"/>
    <property type="project" value="UniProtKB-SubCell"/>
</dbReference>
<organism evidence="11 12">
    <name type="scientific">Legionella feeleii</name>
    <dbReference type="NCBI Taxonomy" id="453"/>
    <lineage>
        <taxon>Bacteria</taxon>
        <taxon>Pseudomonadati</taxon>
        <taxon>Pseudomonadota</taxon>
        <taxon>Gammaproteobacteria</taxon>
        <taxon>Legionellales</taxon>
        <taxon>Legionellaceae</taxon>
        <taxon>Legionella</taxon>
    </lineage>
</organism>
<dbReference type="InterPro" id="IPR036097">
    <property type="entry name" value="HisK_dim/P_sf"/>
</dbReference>
<feature type="modified residue" description="Phosphohistidine" evidence="5">
    <location>
        <position position="617"/>
    </location>
</feature>
<proteinExistence type="predicted"/>
<dbReference type="RefSeq" id="WP_115175109.1">
    <property type="nucleotide sequence ID" value="NZ_UGNY01000001.1"/>
</dbReference>
<dbReference type="GO" id="GO:0000155">
    <property type="term" value="F:phosphorelay sensor kinase activity"/>
    <property type="evidence" value="ECO:0007669"/>
    <property type="project" value="InterPro"/>
</dbReference>
<dbReference type="Pfam" id="PF01627">
    <property type="entry name" value="Hpt"/>
    <property type="match status" value="1"/>
</dbReference>
<evidence type="ECO:0000259" key="8">
    <source>
        <dbReference type="PROSITE" id="PS50110"/>
    </source>
</evidence>
<dbReference type="EMBL" id="UGNY01000001">
    <property type="protein sequence ID" value="STX38342.1"/>
    <property type="molecule type" value="Genomic_DNA"/>
</dbReference>
<dbReference type="CDD" id="cd00082">
    <property type="entry name" value="HisKA"/>
    <property type="match status" value="1"/>
</dbReference>
<evidence type="ECO:0000313" key="11">
    <source>
        <dbReference type="EMBL" id="STX38342.1"/>
    </source>
</evidence>
<dbReference type="SUPFAM" id="SSF52172">
    <property type="entry name" value="CheY-like"/>
    <property type="match status" value="1"/>
</dbReference>
<feature type="domain" description="Response regulatory" evidence="8">
    <location>
        <begin position="411"/>
        <end position="530"/>
    </location>
</feature>
<dbReference type="Pfam" id="PF00512">
    <property type="entry name" value="HisKA"/>
    <property type="match status" value="1"/>
</dbReference>
<keyword evidence="11" id="KW-0808">Transferase</keyword>
<keyword evidence="4" id="KW-0902">Two-component regulatory system</keyword>
<dbReference type="InterPro" id="IPR003594">
    <property type="entry name" value="HATPase_dom"/>
</dbReference>
<dbReference type="SUPFAM" id="SSF47384">
    <property type="entry name" value="Homodimeric domain of signal transducing histidine kinase"/>
    <property type="match status" value="1"/>
</dbReference>
<dbReference type="Gene3D" id="3.30.450.20">
    <property type="entry name" value="PAS domain"/>
    <property type="match status" value="1"/>
</dbReference>
<dbReference type="SMART" id="SM00448">
    <property type="entry name" value="REC"/>
    <property type="match status" value="1"/>
</dbReference>
<dbReference type="PROSITE" id="PS50109">
    <property type="entry name" value="HIS_KIN"/>
    <property type="match status" value="1"/>
</dbReference>
<evidence type="ECO:0000256" key="3">
    <source>
        <dbReference type="ARBA" id="ARBA00022553"/>
    </source>
</evidence>
<dbReference type="PROSITE" id="PS50110">
    <property type="entry name" value="RESPONSE_REGULATORY"/>
    <property type="match status" value="1"/>
</dbReference>
<dbReference type="InterPro" id="IPR036890">
    <property type="entry name" value="HATPase_C_sf"/>
</dbReference>
<keyword evidence="3 6" id="KW-0597">Phosphoprotein</keyword>
<dbReference type="InterPro" id="IPR011006">
    <property type="entry name" value="CheY-like_superfamily"/>
</dbReference>
<dbReference type="InterPro" id="IPR008207">
    <property type="entry name" value="Sig_transdc_His_kin_Hpt_dom"/>
</dbReference>
<evidence type="ECO:0000313" key="12">
    <source>
        <dbReference type="Proteomes" id="UP000254033"/>
    </source>
</evidence>
<protein>
    <recommendedName>
        <fullName evidence="2">histidine kinase</fullName>
        <ecNumber evidence="2">2.7.13.3</ecNumber>
    </recommendedName>
</protein>
<dbReference type="AlphaFoldDB" id="A0A378ITV7"/>
<dbReference type="EC" id="2.7.13.3" evidence="2"/>
<dbReference type="Pfam" id="PF08448">
    <property type="entry name" value="PAS_4"/>
    <property type="match status" value="1"/>
</dbReference>
<evidence type="ECO:0000259" key="9">
    <source>
        <dbReference type="PROSITE" id="PS50113"/>
    </source>
</evidence>
<dbReference type="PANTHER" id="PTHR45339">
    <property type="entry name" value="HYBRID SIGNAL TRANSDUCTION HISTIDINE KINASE J"/>
    <property type="match status" value="1"/>
</dbReference>
<accession>A0A378ITV7</accession>
<dbReference type="InterPro" id="IPR001789">
    <property type="entry name" value="Sig_transdc_resp-reg_receiver"/>
</dbReference>
<dbReference type="SUPFAM" id="SSF55874">
    <property type="entry name" value="ATPase domain of HSP90 chaperone/DNA topoisomerase II/histidine kinase"/>
    <property type="match status" value="1"/>
</dbReference>
<evidence type="ECO:0000256" key="6">
    <source>
        <dbReference type="PROSITE-ProRule" id="PRU00169"/>
    </source>
</evidence>
<dbReference type="Gene3D" id="3.30.565.10">
    <property type="entry name" value="Histidine kinase-like ATPase, C-terminal domain"/>
    <property type="match status" value="1"/>
</dbReference>
<dbReference type="Gene3D" id="1.20.120.160">
    <property type="entry name" value="HPT domain"/>
    <property type="match status" value="1"/>
</dbReference>
<dbReference type="Gene3D" id="3.40.50.2300">
    <property type="match status" value="1"/>
</dbReference>
<feature type="modified residue" description="4-aspartylphosphate" evidence="6">
    <location>
        <position position="460"/>
    </location>
</feature>
<dbReference type="Pfam" id="PF02518">
    <property type="entry name" value="HATPase_c"/>
    <property type="match status" value="1"/>
</dbReference>
<dbReference type="InterPro" id="IPR005467">
    <property type="entry name" value="His_kinase_dom"/>
</dbReference>
<feature type="domain" description="PAC" evidence="9">
    <location>
        <begin position="81"/>
        <end position="134"/>
    </location>
</feature>
<dbReference type="CDD" id="cd17546">
    <property type="entry name" value="REC_hyHK_CKI1_RcsC-like"/>
    <property type="match status" value="1"/>
</dbReference>
<dbReference type="InterPro" id="IPR035965">
    <property type="entry name" value="PAS-like_dom_sf"/>
</dbReference>
<dbReference type="NCBIfam" id="TIGR00229">
    <property type="entry name" value="sensory_box"/>
    <property type="match status" value="1"/>
</dbReference>
<dbReference type="PANTHER" id="PTHR45339:SF5">
    <property type="entry name" value="HISTIDINE KINASE"/>
    <property type="match status" value="1"/>
</dbReference>
<evidence type="ECO:0000256" key="2">
    <source>
        <dbReference type="ARBA" id="ARBA00012438"/>
    </source>
</evidence>
<evidence type="ECO:0000256" key="5">
    <source>
        <dbReference type="PROSITE-ProRule" id="PRU00110"/>
    </source>
</evidence>
<dbReference type="SMART" id="SM00387">
    <property type="entry name" value="HATPase_c"/>
    <property type="match status" value="1"/>
</dbReference>
<dbReference type="Proteomes" id="UP000254033">
    <property type="component" value="Unassembled WGS sequence"/>
</dbReference>
<sequence>MPGKASILELLKIVAPILPAPIYWEDVNSVLLGGNEAVFSATGARLEEAYVGKTLFELYPADMAEHIKRHNEEVMRSGKVLAQEEAIRDITTGDLKYFTAIKAPLRDDDGNIIGIVGTSIDVTERKKLIDDLKIAKENAELANHAKTEFIANMSHDIRTPLSGIIGMSRFLEEKTNDPEEKQYARWVNESGEQLLKLLNGVLDVAAAAHLSEHDSLADCFDLRQSIEDIVQLEKPTIRMKNLEFKVDIDKKVPQFVICDRFKLNRILLNLVGNAIKFTQQGYIVLGINQIARDGNMVKLKFSVSDTGPGIPKSLHSRIFEQFYRITPSYKGDHHGHGVGLHIAEKYVSLLGGKIQLESVEGKGTTFYFTIPVTIGVEKNLIASRATQSRDSLVENQLVKFSPSDNKTPLANLLLVEDNAIALRMIEVNVEKLGCRYTSVTNGEKALEIAKSENFDLIITDIGLPGLSGNEFTRQIRAWEKSLNKIPKPIVGLTAHGLAEAETESKQAGMNHILSKPIKLEVLESVLTQFLPEQFALSSADENKQSNTPTIPNTEEKFFSLDSYPLLDPKEGILNLGDEVVLKNLLGSMISQEIPEMLTKLNKAYETSNWESIQKLAHNLKNSALYCGTMRLKYACQYLEQYRKIGHSELLNKLYQQLVNVMHETVHGVQLWLQKNS</sequence>
<dbReference type="FunFam" id="3.30.565.10:FF:000010">
    <property type="entry name" value="Sensor histidine kinase RcsC"/>
    <property type="match status" value="1"/>
</dbReference>
<dbReference type="InterPro" id="IPR000014">
    <property type="entry name" value="PAS"/>
</dbReference>
<dbReference type="CDD" id="cd16922">
    <property type="entry name" value="HATPase_EvgS-ArcB-TorS-like"/>
    <property type="match status" value="1"/>
</dbReference>
<dbReference type="PRINTS" id="PR00344">
    <property type="entry name" value="BCTRLSENSOR"/>
</dbReference>
<name>A0A378ITV7_9GAMM</name>
<dbReference type="PROSITE" id="PS50894">
    <property type="entry name" value="HPT"/>
    <property type="match status" value="1"/>
</dbReference>
<dbReference type="Gene3D" id="1.10.287.130">
    <property type="match status" value="1"/>
</dbReference>
<reference evidence="11 12" key="1">
    <citation type="submission" date="2018-06" db="EMBL/GenBank/DDBJ databases">
        <authorList>
            <consortium name="Pathogen Informatics"/>
            <person name="Doyle S."/>
        </authorList>
    </citation>
    <scope>NUCLEOTIDE SEQUENCE [LARGE SCALE GENOMIC DNA]</scope>
    <source>
        <strain evidence="11 12">NCTC11978</strain>
    </source>
</reference>
<dbReference type="GO" id="GO:0005524">
    <property type="term" value="F:ATP binding"/>
    <property type="evidence" value="ECO:0007669"/>
    <property type="project" value="UniProtKB-KW"/>
</dbReference>
<dbReference type="SUPFAM" id="SSF55785">
    <property type="entry name" value="PYP-like sensor domain (PAS domain)"/>
    <property type="match status" value="1"/>
</dbReference>
<feature type="domain" description="Histidine kinase" evidence="7">
    <location>
        <begin position="152"/>
        <end position="374"/>
    </location>
</feature>
<dbReference type="Pfam" id="PF00072">
    <property type="entry name" value="Response_reg"/>
    <property type="match status" value="1"/>
</dbReference>